<dbReference type="Proteomes" id="UP000696413">
    <property type="component" value="Unassembled WGS sequence"/>
</dbReference>
<keyword evidence="2" id="KW-0436">Ligase</keyword>
<evidence type="ECO:0000259" key="6">
    <source>
        <dbReference type="Pfam" id="PF23024"/>
    </source>
</evidence>
<keyword evidence="3" id="KW-0276">Fatty acid metabolism</keyword>
<dbReference type="Pfam" id="PF23024">
    <property type="entry name" value="AMP-dom_DIP2-like"/>
    <property type="match status" value="1"/>
</dbReference>
<evidence type="ECO:0000256" key="2">
    <source>
        <dbReference type="ARBA" id="ARBA00022598"/>
    </source>
</evidence>
<keyword evidence="4" id="KW-0443">Lipid metabolism</keyword>
<dbReference type="Gene3D" id="3.30.300.30">
    <property type="match status" value="1"/>
</dbReference>
<dbReference type="InterPro" id="IPR040097">
    <property type="entry name" value="FAAL/FAAC"/>
</dbReference>
<organism evidence="7 8">
    <name type="scientific">Mycolicibacterium goodii</name>
    <name type="common">Mycobacterium goodii</name>
    <dbReference type="NCBI Taxonomy" id="134601"/>
    <lineage>
        <taxon>Bacteria</taxon>
        <taxon>Bacillati</taxon>
        <taxon>Actinomycetota</taxon>
        <taxon>Actinomycetes</taxon>
        <taxon>Mycobacteriales</taxon>
        <taxon>Mycobacteriaceae</taxon>
        <taxon>Mycolicibacterium</taxon>
    </lineage>
</organism>
<comment type="similarity">
    <text evidence="1">Belongs to the ATP-dependent AMP-binding enzyme family.</text>
</comment>
<feature type="domain" description="AMP-dependent synthetase/ligase" evidence="5">
    <location>
        <begin position="11"/>
        <end position="412"/>
    </location>
</feature>
<dbReference type="EMBL" id="JAHBOM010000001">
    <property type="protein sequence ID" value="MBU8821430.1"/>
    <property type="molecule type" value="Genomic_DNA"/>
</dbReference>
<evidence type="ECO:0000313" key="8">
    <source>
        <dbReference type="Proteomes" id="UP000696413"/>
    </source>
</evidence>
<evidence type="ECO:0000259" key="5">
    <source>
        <dbReference type="Pfam" id="PF00501"/>
    </source>
</evidence>
<dbReference type="PANTHER" id="PTHR22754">
    <property type="entry name" value="DISCO-INTERACTING PROTEIN 2 DIP2 -RELATED"/>
    <property type="match status" value="1"/>
</dbReference>
<dbReference type="RefSeq" id="WP_073675743.1">
    <property type="nucleotide sequence ID" value="NZ_JAHBOL010000013.1"/>
</dbReference>
<evidence type="ECO:0000256" key="3">
    <source>
        <dbReference type="ARBA" id="ARBA00022832"/>
    </source>
</evidence>
<feature type="domain" description="AMP-binding enzyme C-terminal" evidence="6">
    <location>
        <begin position="460"/>
        <end position="570"/>
    </location>
</feature>
<dbReference type="PANTHER" id="PTHR22754:SF32">
    <property type="entry name" value="DISCO-INTERACTING PROTEIN 2"/>
    <property type="match status" value="1"/>
</dbReference>
<dbReference type="CDD" id="cd05931">
    <property type="entry name" value="FAAL"/>
    <property type="match status" value="1"/>
</dbReference>
<dbReference type="SUPFAM" id="SSF56801">
    <property type="entry name" value="Acetyl-CoA synthetase-like"/>
    <property type="match status" value="1"/>
</dbReference>
<protein>
    <submittedName>
        <fullName evidence="7">AMP-binding protein</fullName>
    </submittedName>
</protein>
<accession>A0ABS6HFT1</accession>
<evidence type="ECO:0000256" key="4">
    <source>
        <dbReference type="ARBA" id="ARBA00023098"/>
    </source>
</evidence>
<dbReference type="InterPro" id="IPR042099">
    <property type="entry name" value="ANL_N_sf"/>
</dbReference>
<gene>
    <name evidence="7" type="ORF">KL859_00890</name>
</gene>
<evidence type="ECO:0000256" key="1">
    <source>
        <dbReference type="ARBA" id="ARBA00006432"/>
    </source>
</evidence>
<proteinExistence type="inferred from homology"/>
<dbReference type="InterPro" id="IPR025110">
    <property type="entry name" value="AMP-bd_C"/>
</dbReference>
<keyword evidence="8" id="KW-1185">Reference proteome</keyword>
<dbReference type="InterPro" id="IPR045851">
    <property type="entry name" value="AMP-bd_C_sf"/>
</dbReference>
<name>A0ABS6HFT1_MYCGD</name>
<evidence type="ECO:0000313" key="7">
    <source>
        <dbReference type="EMBL" id="MBU8821430.1"/>
    </source>
</evidence>
<dbReference type="NCBIfam" id="NF004509">
    <property type="entry name" value="PRK05850.1"/>
    <property type="match status" value="1"/>
</dbReference>
<dbReference type="InterPro" id="IPR000873">
    <property type="entry name" value="AMP-dep_synth/lig_dom"/>
</dbReference>
<reference evidence="7 8" key="1">
    <citation type="submission" date="2021-05" db="EMBL/GenBank/DDBJ databases">
        <title>Draft Genome Sequences of Clinical Respiratory Isolates of Mycobacterium goodii Recovered in Ireland.</title>
        <authorList>
            <person name="Flanagan P.R."/>
            <person name="Mok S."/>
            <person name="Roycroft E."/>
            <person name="Rogers T.R."/>
            <person name="Fitzgibbon M."/>
        </authorList>
    </citation>
    <scope>NUCLEOTIDE SEQUENCE [LARGE SCALE GENOMIC DNA]</scope>
    <source>
        <strain evidence="7 8">14IE55</strain>
    </source>
</reference>
<sequence>MTRSSVIGVLRERASLQPGDAAFTFIDYDTDPDGVAHTLTWSQLNRRVQSLAYEMQCRSAVGDRAVILAPQGLDYVVAFLASLQAGRIGVPLSVPFPGVHDERVTAVLRDTAPSIVLTTSQVSSHIAEYLEPQAGQATPWIAEIDTLDLDTRRRPVKREQAPDTAYLQYTSGSTRTPAGVMVSHRNLTANFEQIVAGFFSDNVAPSDTTSVSWLPLYHDMGLMLGLCAPVLGGWHTVLISPFAFLARPARWMQLLASHPATVTAAPNFAFDLAARKTSDADLAGMNLGDVRCVLSGSERVHEPTLRRFADRFSAFDLHEEALRPSYGLAEATLFVATRQPGQPPRVARFAAEELSAGRAVPCDDENGTALVSYGMPESPSVRIVDPGTRSECPSGTVGEIWVHGENVCAGYWEQSERTETTFGASIEDPSAGTPRGPWLRTGDLGFVSHGELFIVGRIKDVVIIRGRNHYPDDIEATIAEITRARAAAISVDKDDTEHLVVIAEVRENPKNPDGDMAEYLVDLEGEVIAGISRSHGIIPADLVLVPRGSIPITTSGKVRRAACAEQYRNDAFARLVTA</sequence>
<dbReference type="Gene3D" id="3.40.50.12780">
    <property type="entry name" value="N-terminal domain of ligase-like"/>
    <property type="match status" value="1"/>
</dbReference>
<dbReference type="Pfam" id="PF00501">
    <property type="entry name" value="AMP-binding"/>
    <property type="match status" value="1"/>
</dbReference>
<comment type="caution">
    <text evidence="7">The sequence shown here is derived from an EMBL/GenBank/DDBJ whole genome shotgun (WGS) entry which is preliminary data.</text>
</comment>